<keyword evidence="2" id="KW-0812">Transmembrane</keyword>
<proteinExistence type="predicted"/>
<gene>
    <name evidence="3" type="ORF">CISG_00927</name>
</gene>
<keyword evidence="2" id="KW-0472">Membrane</keyword>
<evidence type="ECO:0000256" key="2">
    <source>
        <dbReference type="SAM" id="Phobius"/>
    </source>
</evidence>
<keyword evidence="2" id="KW-1133">Transmembrane helix</keyword>
<reference evidence="4" key="1">
    <citation type="journal article" date="2010" name="Genome Res.">
        <title>Population genomic sequencing of Coccidioides fungi reveals recent hybridization and transposon control.</title>
        <authorList>
            <person name="Neafsey D.E."/>
            <person name="Barker B.M."/>
            <person name="Sharpton T.J."/>
            <person name="Stajich J.E."/>
            <person name="Park D.J."/>
            <person name="Whiston E."/>
            <person name="Hung C.-Y."/>
            <person name="McMahan C."/>
            <person name="White J."/>
            <person name="Sykes S."/>
            <person name="Heiman D."/>
            <person name="Young S."/>
            <person name="Zeng Q."/>
            <person name="Abouelleil A."/>
            <person name="Aftuck L."/>
            <person name="Bessette D."/>
            <person name="Brown A."/>
            <person name="FitzGerald M."/>
            <person name="Lui A."/>
            <person name="Macdonald J.P."/>
            <person name="Priest M."/>
            <person name="Orbach M.J."/>
            <person name="Galgiani J.N."/>
            <person name="Kirkland T.N."/>
            <person name="Cole G.T."/>
            <person name="Birren B.W."/>
            <person name="Henn M.R."/>
            <person name="Taylor J.W."/>
            <person name="Rounsley S.D."/>
        </authorList>
    </citation>
    <scope>NUCLEOTIDE SEQUENCE [LARGE SCALE GENOMIC DNA]</scope>
    <source>
        <strain evidence="4">RMSCC 3703</strain>
    </source>
</reference>
<dbReference type="EMBL" id="DS268119">
    <property type="protein sequence ID" value="KMU74998.1"/>
    <property type="molecule type" value="Genomic_DNA"/>
</dbReference>
<evidence type="ECO:0000313" key="4">
    <source>
        <dbReference type="Proteomes" id="UP000054559"/>
    </source>
</evidence>
<feature type="transmembrane region" description="Helical" evidence="2">
    <location>
        <begin position="59"/>
        <end position="76"/>
    </location>
</feature>
<dbReference type="AlphaFoldDB" id="A0A0J8QUP7"/>
<dbReference type="OrthoDB" id="5321960at2759"/>
<protein>
    <submittedName>
        <fullName evidence="3">Uncharacterized protein</fullName>
    </submittedName>
</protein>
<feature type="transmembrane region" description="Helical" evidence="2">
    <location>
        <begin position="21"/>
        <end position="47"/>
    </location>
</feature>
<evidence type="ECO:0000256" key="1">
    <source>
        <dbReference type="SAM" id="MobiDB-lite"/>
    </source>
</evidence>
<feature type="region of interest" description="Disordered" evidence="1">
    <location>
        <begin position="79"/>
        <end position="111"/>
    </location>
</feature>
<evidence type="ECO:0000313" key="3">
    <source>
        <dbReference type="EMBL" id="KMU74998.1"/>
    </source>
</evidence>
<dbReference type="Proteomes" id="UP000054559">
    <property type="component" value="Unassembled WGS sequence"/>
</dbReference>
<accession>A0A0J8QUP7</accession>
<sequence>MALLSRAAAQQPAPEWRLQDKIYVGIIGPVMCAALLEWFLWLAAFIYCLYKVFVKADHWSVKLLAVIMAVLFSALRPNEAHKGSTRCPNRAQDGHRDARVQGGAASVDQGH</sequence>
<dbReference type="STRING" id="454286.A0A0J8QUP7"/>
<organism evidence="3 4">
    <name type="scientific">Coccidioides immitis RMSCC 3703</name>
    <dbReference type="NCBI Taxonomy" id="454286"/>
    <lineage>
        <taxon>Eukaryota</taxon>
        <taxon>Fungi</taxon>
        <taxon>Dikarya</taxon>
        <taxon>Ascomycota</taxon>
        <taxon>Pezizomycotina</taxon>
        <taxon>Eurotiomycetes</taxon>
        <taxon>Eurotiomycetidae</taxon>
        <taxon>Onygenales</taxon>
        <taxon>Onygenaceae</taxon>
        <taxon>Coccidioides</taxon>
    </lineage>
</organism>
<name>A0A0J8QUP7_COCIT</name>